<keyword evidence="1" id="KW-0732">Signal</keyword>
<dbReference type="Proteomes" id="UP000187735">
    <property type="component" value="Chromosome"/>
</dbReference>
<dbReference type="Gene3D" id="2.130.10.130">
    <property type="entry name" value="Integrin alpha, N-terminal"/>
    <property type="match status" value="1"/>
</dbReference>
<organism evidence="2 3">
    <name type="scientific">Fuerstiella marisgermanici</name>
    <dbReference type="NCBI Taxonomy" id="1891926"/>
    <lineage>
        <taxon>Bacteria</taxon>
        <taxon>Pseudomonadati</taxon>
        <taxon>Planctomycetota</taxon>
        <taxon>Planctomycetia</taxon>
        <taxon>Planctomycetales</taxon>
        <taxon>Planctomycetaceae</taxon>
        <taxon>Fuerstiella</taxon>
    </lineage>
</organism>
<dbReference type="RefSeq" id="WP_083731976.1">
    <property type="nucleotide sequence ID" value="NZ_CP017641.1"/>
</dbReference>
<evidence type="ECO:0000313" key="2">
    <source>
        <dbReference type="EMBL" id="APZ92698.1"/>
    </source>
</evidence>
<gene>
    <name evidence="2" type="ORF">Fuma_02310</name>
</gene>
<evidence type="ECO:0000313" key="3">
    <source>
        <dbReference type="Proteomes" id="UP000187735"/>
    </source>
</evidence>
<dbReference type="InterPro" id="IPR013517">
    <property type="entry name" value="FG-GAP"/>
</dbReference>
<dbReference type="AlphaFoldDB" id="A0A1P8WF45"/>
<accession>A0A1P8WF45</accession>
<reference evidence="2 3" key="1">
    <citation type="journal article" date="2016" name="Front. Microbiol.">
        <title>Fuerstia marisgermanicae gen. nov., sp. nov., an Unusual Member of the Phylum Planctomycetes from the German Wadden Sea.</title>
        <authorList>
            <person name="Kohn T."/>
            <person name="Heuer A."/>
            <person name="Jogler M."/>
            <person name="Vollmers J."/>
            <person name="Boedeker C."/>
            <person name="Bunk B."/>
            <person name="Rast P."/>
            <person name="Borchert D."/>
            <person name="Glockner I."/>
            <person name="Freese H.M."/>
            <person name="Klenk H.P."/>
            <person name="Overmann J."/>
            <person name="Kaster A.K."/>
            <person name="Rohde M."/>
            <person name="Wiegand S."/>
            <person name="Jogler C."/>
        </authorList>
    </citation>
    <scope>NUCLEOTIDE SEQUENCE [LARGE SCALE GENOMIC DNA]</scope>
    <source>
        <strain evidence="2 3">NH11</strain>
    </source>
</reference>
<dbReference type="KEGG" id="fmr:Fuma_02310"/>
<dbReference type="SUPFAM" id="SSF69318">
    <property type="entry name" value="Integrin alpha N-terminal domain"/>
    <property type="match status" value="1"/>
</dbReference>
<dbReference type="OrthoDB" id="257588at2"/>
<keyword evidence="3" id="KW-1185">Reference proteome</keyword>
<dbReference type="Pfam" id="PF13517">
    <property type="entry name" value="FG-GAP_3"/>
    <property type="match status" value="4"/>
</dbReference>
<dbReference type="EMBL" id="CP017641">
    <property type="protein sequence ID" value="APZ92698.1"/>
    <property type="molecule type" value="Genomic_DNA"/>
</dbReference>
<dbReference type="InterPro" id="IPR028994">
    <property type="entry name" value="Integrin_alpha_N"/>
</dbReference>
<dbReference type="PANTHER" id="PTHR46580">
    <property type="entry name" value="SENSOR KINASE-RELATED"/>
    <property type="match status" value="1"/>
</dbReference>
<dbReference type="PROSITE" id="PS51257">
    <property type="entry name" value="PROKAR_LIPOPROTEIN"/>
    <property type="match status" value="1"/>
</dbReference>
<name>A0A1P8WF45_9PLAN</name>
<proteinExistence type="predicted"/>
<protein>
    <submittedName>
        <fullName evidence="2">FG-GAP repeat</fullName>
    </submittedName>
</protein>
<dbReference type="STRING" id="1891926.Fuma_02310"/>
<sequence>MLTSSRQQVTLRQIAAIALLLLLAGCGKSSSPNHNQSGGAVATGEAQADGQILSEDIRKHVWDVEHFGFVLEATVFPRLKSSLNDGSLSYWKAILAEDCNAAVPDNDVPLVPLASGKVSFGGTELNAEQLRNGHRDDFLNWLATLRKPFTECKSSLGLVRLLPDNEDLTGAWTCVWRLRMAGRSLDGPVETEVEIKVRLRELHDDISEQKDWSDSITVLSHQHMTASQSFFAETTADSGLVSETRHDNWSSDQFVPNTGGVYVTDYDLDGDQDIFVDDHTDGNRLYRNTGNGIFEDATIAAGIDAGEETRAWALACWADLDNDGDDDLIVEDRLYDNLGNGKFADITSRTNLPLTPATSYAVADYDCDGRLDLYVCHSGAYRIGQHTRARVKWIDDGLGIDNVLLRNLGNWQFEDVTESTGTGAGGSSCFTAIWLHANQDLRPDLFAINEFGVNSLLINSEDGQFNELDVDPIFGGFSMGAAAGDYNNDGRTDLYVANMYSKAGNRILANVDQTRYPPEMFRKIEEGTRGSKLYAAQPDGNFRTVPARNMFAYVGWAYGPTFADFDNDGWLDLYATAGFKSEERGKPDG</sequence>
<evidence type="ECO:0000256" key="1">
    <source>
        <dbReference type="ARBA" id="ARBA00022729"/>
    </source>
</evidence>
<dbReference type="PANTHER" id="PTHR46580:SF4">
    <property type="entry name" value="ATP_GTP-BINDING PROTEIN"/>
    <property type="match status" value="1"/>
</dbReference>